<gene>
    <name evidence="4" type="ORF">AYO20_02832</name>
</gene>
<dbReference type="GeneID" id="34586255"/>
<dbReference type="AlphaFoldDB" id="A0A178D792"/>
<dbReference type="SUPFAM" id="SSF51445">
    <property type="entry name" value="(Trans)glycosidases"/>
    <property type="match status" value="1"/>
</dbReference>
<organism evidence="4 5">
    <name type="scientific">Fonsecaea nubica</name>
    <dbReference type="NCBI Taxonomy" id="856822"/>
    <lineage>
        <taxon>Eukaryota</taxon>
        <taxon>Fungi</taxon>
        <taxon>Dikarya</taxon>
        <taxon>Ascomycota</taxon>
        <taxon>Pezizomycotina</taxon>
        <taxon>Eurotiomycetes</taxon>
        <taxon>Chaetothyriomycetidae</taxon>
        <taxon>Chaetothyriales</taxon>
        <taxon>Herpotrichiellaceae</taxon>
        <taxon>Fonsecaea</taxon>
    </lineage>
</organism>
<dbReference type="InterPro" id="IPR013097">
    <property type="entry name" value="Dabb"/>
</dbReference>
<keyword evidence="2" id="KW-0732">Signal</keyword>
<dbReference type="Gene3D" id="3.30.70.100">
    <property type="match status" value="1"/>
</dbReference>
<proteinExistence type="predicted"/>
<dbReference type="SUPFAM" id="SSF54909">
    <property type="entry name" value="Dimeric alpha+beta barrel"/>
    <property type="match status" value="1"/>
</dbReference>
<evidence type="ECO:0000313" key="5">
    <source>
        <dbReference type="Proteomes" id="UP000185904"/>
    </source>
</evidence>
<feature type="domain" description="Stress-response A/B barrel" evidence="3">
    <location>
        <begin position="385"/>
        <end position="488"/>
    </location>
</feature>
<dbReference type="Proteomes" id="UP000185904">
    <property type="component" value="Unassembled WGS sequence"/>
</dbReference>
<dbReference type="InterPro" id="IPR017853">
    <property type="entry name" value="GH"/>
</dbReference>
<dbReference type="SMART" id="SM00886">
    <property type="entry name" value="Dabb"/>
    <property type="match status" value="1"/>
</dbReference>
<dbReference type="OrthoDB" id="77201at2759"/>
<dbReference type="RefSeq" id="XP_022503011.1">
    <property type="nucleotide sequence ID" value="XM_022641136.1"/>
</dbReference>
<evidence type="ECO:0000256" key="2">
    <source>
        <dbReference type="SAM" id="SignalP"/>
    </source>
</evidence>
<evidence type="ECO:0000256" key="1">
    <source>
        <dbReference type="SAM" id="MobiDB-lite"/>
    </source>
</evidence>
<dbReference type="Pfam" id="PF07876">
    <property type="entry name" value="Dabb"/>
    <property type="match status" value="1"/>
</dbReference>
<sequence length="493" mass="55759">MRAVAISIVAVLTSRVWALPAASPIRGQNVNCFPFGTASFNGSLQAPNVTRKEWWCPQSMTYGFLGFSYPMEGECYDDSFDRINADLQRQKRDFGASLIRVYLPYCYTTYIWENLIKAAVANDMGVVAQVAWPLNGDPLEYWQKIASSIIKILSNSTYKDIAPYVFHSIEFGTEPIGDQDDGDNFINDLIDFKAAVKPYGIPVGISEDWDRPGILCSNYTAGKAPGLGPVGKQILPQSDFVHAHIMPYYHGYNISGSWDYISDQVHWYKNYTPVPLVISETQWAWELNVLHQGSKDIGAPQYTTFWKTYDANCKFFKKNNVGWFLHAWKWEGTFNMVTPNNSDYIDIEEEMGSITLEPNTLIDTNTTNGTSTSTTTSSSSSDDTIIHIVHFRFYAHIPPSTRASISHQFLALQTRCLSPATHKPYIRSFTGGRDVSVEDLHRGFHAVFVLEFASRDDRDWYVHDDPVHRGFGVEVLTGVVEEVMVVDFQRGRF</sequence>
<dbReference type="PROSITE" id="PS51502">
    <property type="entry name" value="S_R_A_B_BARREL"/>
    <property type="match status" value="1"/>
</dbReference>
<feature type="chain" id="PRO_5008084102" description="Stress-response A/B barrel domain-containing protein" evidence="2">
    <location>
        <begin position="19"/>
        <end position="493"/>
    </location>
</feature>
<dbReference type="EMBL" id="LVCJ01000012">
    <property type="protein sequence ID" value="OAL37999.1"/>
    <property type="molecule type" value="Genomic_DNA"/>
</dbReference>
<accession>A0A178D792</accession>
<name>A0A178D792_9EURO</name>
<evidence type="ECO:0000313" key="4">
    <source>
        <dbReference type="EMBL" id="OAL37999.1"/>
    </source>
</evidence>
<dbReference type="InterPro" id="IPR011008">
    <property type="entry name" value="Dimeric_a/b-barrel"/>
</dbReference>
<evidence type="ECO:0000259" key="3">
    <source>
        <dbReference type="PROSITE" id="PS51502"/>
    </source>
</evidence>
<feature type="region of interest" description="Disordered" evidence="1">
    <location>
        <begin position="360"/>
        <end position="379"/>
    </location>
</feature>
<comment type="caution">
    <text evidence="4">The sequence shown here is derived from an EMBL/GenBank/DDBJ whole genome shotgun (WGS) entry which is preliminary data.</text>
</comment>
<keyword evidence="5" id="KW-1185">Reference proteome</keyword>
<protein>
    <recommendedName>
        <fullName evidence="3">Stress-response A/B barrel domain-containing protein</fullName>
    </recommendedName>
</protein>
<reference evidence="4 5" key="1">
    <citation type="submission" date="2016-03" db="EMBL/GenBank/DDBJ databases">
        <title>The draft genome sequence of Fonsecaea nubica causative agent of cutaneous subcutaneous infection in human host.</title>
        <authorList>
            <person name="Costa F."/>
            <person name="Sybren D.H."/>
            <person name="Raittz R.T."/>
            <person name="Weiss V.A."/>
            <person name="Leao A.C."/>
            <person name="Gomes R."/>
            <person name="De Souza E.M."/>
            <person name="Pedrosa F.O."/>
            <person name="Steffens M.B."/>
            <person name="Bombassaro A."/>
            <person name="Tadra-Sfeir M.Z."/>
            <person name="Moreno L.F."/>
            <person name="Najafzadeh M.J."/>
            <person name="Felipe M.S."/>
            <person name="Teixeira M."/>
            <person name="Sun J."/>
            <person name="Xi L."/>
            <person name="Castro M.A."/>
            <person name="Vicente V.A."/>
        </authorList>
    </citation>
    <scope>NUCLEOTIDE SEQUENCE [LARGE SCALE GENOMIC DNA]</scope>
    <source>
        <strain evidence="4 5">CBS 269.64</strain>
    </source>
</reference>
<feature type="signal peptide" evidence="2">
    <location>
        <begin position="1"/>
        <end position="18"/>
    </location>
</feature>